<dbReference type="AlphaFoldDB" id="A0A1B9GI31"/>
<dbReference type="OrthoDB" id="63581at2759"/>
<feature type="compositionally biased region" description="Acidic residues" evidence="1">
    <location>
        <begin position="274"/>
        <end position="286"/>
    </location>
</feature>
<dbReference type="Proteomes" id="UP000092666">
    <property type="component" value="Unassembled WGS sequence"/>
</dbReference>
<feature type="transmembrane region" description="Helical" evidence="2">
    <location>
        <begin position="122"/>
        <end position="142"/>
    </location>
</feature>
<name>A0A1B9GI31_9TREE</name>
<protein>
    <submittedName>
        <fullName evidence="3">Uncharacterized protein</fullName>
    </submittedName>
</protein>
<proteinExistence type="predicted"/>
<evidence type="ECO:0000313" key="4">
    <source>
        <dbReference type="Proteomes" id="UP000092666"/>
    </source>
</evidence>
<evidence type="ECO:0000256" key="1">
    <source>
        <dbReference type="SAM" id="MobiDB-lite"/>
    </source>
</evidence>
<feature type="compositionally biased region" description="Gly residues" evidence="1">
    <location>
        <begin position="213"/>
        <end position="223"/>
    </location>
</feature>
<keyword evidence="2" id="KW-0812">Transmembrane</keyword>
<reference evidence="3 4" key="1">
    <citation type="submission" date="2013-07" db="EMBL/GenBank/DDBJ databases">
        <title>The Genome Sequence of Cryptococcus heveanensis BCC8398.</title>
        <authorList>
            <consortium name="The Broad Institute Genome Sequencing Platform"/>
            <person name="Cuomo C."/>
            <person name="Litvintseva A."/>
            <person name="Chen Y."/>
            <person name="Heitman J."/>
            <person name="Sun S."/>
            <person name="Springer D."/>
            <person name="Dromer F."/>
            <person name="Young S.K."/>
            <person name="Zeng Q."/>
            <person name="Gargeya S."/>
            <person name="Fitzgerald M."/>
            <person name="Abouelleil A."/>
            <person name="Alvarado L."/>
            <person name="Berlin A.M."/>
            <person name="Chapman S.B."/>
            <person name="Dewar J."/>
            <person name="Goldberg J."/>
            <person name="Griggs A."/>
            <person name="Gujja S."/>
            <person name="Hansen M."/>
            <person name="Howarth C."/>
            <person name="Imamovic A."/>
            <person name="Larimer J."/>
            <person name="McCowan C."/>
            <person name="Murphy C."/>
            <person name="Pearson M."/>
            <person name="Priest M."/>
            <person name="Roberts A."/>
            <person name="Saif S."/>
            <person name="Shea T."/>
            <person name="Sykes S."/>
            <person name="Wortman J."/>
            <person name="Nusbaum C."/>
            <person name="Birren B."/>
        </authorList>
    </citation>
    <scope>NUCLEOTIDE SEQUENCE [LARGE SCALE GENOMIC DNA]</scope>
    <source>
        <strain evidence="3 4">BCC8398</strain>
    </source>
</reference>
<dbReference type="PANTHER" id="PTHR28008">
    <property type="entry name" value="DOMAIN PROTEIN, PUTATIVE (AFU_ORTHOLOGUE AFUA_3G10980)-RELATED"/>
    <property type="match status" value="1"/>
</dbReference>
<feature type="transmembrane region" description="Helical" evidence="2">
    <location>
        <begin position="34"/>
        <end position="56"/>
    </location>
</feature>
<feature type="region of interest" description="Disordered" evidence="1">
    <location>
        <begin position="166"/>
        <end position="286"/>
    </location>
</feature>
<keyword evidence="2" id="KW-1133">Transmembrane helix</keyword>
<gene>
    <name evidence="3" type="ORF">I316_07606</name>
</gene>
<feature type="transmembrane region" description="Helical" evidence="2">
    <location>
        <begin position="68"/>
        <end position="85"/>
    </location>
</feature>
<sequence>MPAAYPVPTKMVQQLWDRFIVFLMRSYPLKDFPLNIRPGMVFATAAWVILLGILGMAPLPTLPINDKALHFFGLGFATFLLYFVLEVPEGAGRRIWYFRRAPLLFTLVGAFFFGGIWKTFQFGDIVANLLGSTLFLYLAHLAHKRHLRKLELSSLYQPLSVQSSQTYRDAQGRSHRFNTNADATGLNENDRDTSGTERNNANATVGGAVYTHGGQGGHGYSGGGRDRSGSEIWESDSDLGRSSQETARGGGRGGYDTAPGAGAGARGAGAFALGDEDDDDDDSNSK</sequence>
<dbReference type="EMBL" id="KV700143">
    <property type="protein sequence ID" value="OCF30720.1"/>
    <property type="molecule type" value="Genomic_DNA"/>
</dbReference>
<evidence type="ECO:0000256" key="2">
    <source>
        <dbReference type="SAM" id="Phobius"/>
    </source>
</evidence>
<organism evidence="3 4">
    <name type="scientific">Kwoniella heveanensis BCC8398</name>
    <dbReference type="NCBI Taxonomy" id="1296120"/>
    <lineage>
        <taxon>Eukaryota</taxon>
        <taxon>Fungi</taxon>
        <taxon>Dikarya</taxon>
        <taxon>Basidiomycota</taxon>
        <taxon>Agaricomycotina</taxon>
        <taxon>Tremellomycetes</taxon>
        <taxon>Tremellales</taxon>
        <taxon>Cryptococcaceae</taxon>
        <taxon>Kwoniella</taxon>
    </lineage>
</organism>
<keyword evidence="4" id="KW-1185">Reference proteome</keyword>
<reference evidence="4" key="2">
    <citation type="submission" date="2013-12" db="EMBL/GenBank/DDBJ databases">
        <title>Evolution of pathogenesis and genome organization in the Tremellales.</title>
        <authorList>
            <person name="Cuomo C."/>
            <person name="Litvintseva A."/>
            <person name="Heitman J."/>
            <person name="Chen Y."/>
            <person name="Sun S."/>
            <person name="Springer D."/>
            <person name="Dromer F."/>
            <person name="Young S."/>
            <person name="Zeng Q."/>
            <person name="Chapman S."/>
            <person name="Gujja S."/>
            <person name="Saif S."/>
            <person name="Birren B."/>
        </authorList>
    </citation>
    <scope>NUCLEOTIDE SEQUENCE [LARGE SCALE GENOMIC DNA]</scope>
    <source>
        <strain evidence="4">BCC8398</strain>
    </source>
</reference>
<dbReference type="PANTHER" id="PTHR28008:SF1">
    <property type="entry name" value="DOMAIN PROTEIN, PUTATIVE (AFU_ORTHOLOGUE AFUA_3G10980)-RELATED"/>
    <property type="match status" value="1"/>
</dbReference>
<feature type="transmembrane region" description="Helical" evidence="2">
    <location>
        <begin position="97"/>
        <end position="116"/>
    </location>
</feature>
<accession>A0A1B9GI31</accession>
<evidence type="ECO:0000313" key="3">
    <source>
        <dbReference type="EMBL" id="OCF30720.1"/>
    </source>
</evidence>
<keyword evidence="2" id="KW-0472">Membrane</keyword>